<evidence type="ECO:0000256" key="5">
    <source>
        <dbReference type="ARBA" id="ARBA00022741"/>
    </source>
</evidence>
<dbReference type="Proteomes" id="UP000244792">
    <property type="component" value="Chromosome"/>
</dbReference>
<dbReference type="InterPro" id="IPR011529">
    <property type="entry name" value="Glu_5kinase"/>
</dbReference>
<reference evidence="10 11" key="1">
    <citation type="submission" date="2017-04" db="EMBL/GenBank/DDBJ databases">
        <title>Genomic insights into metabolism of Thermodesulfobium acidiphilum.</title>
        <authorList>
            <person name="Toshchakov S.V."/>
            <person name="Frolov E.N."/>
            <person name="Kublanov I.V."/>
            <person name="Samarov N.I."/>
            <person name="Novikov A."/>
            <person name="Lebedinsky A.V."/>
            <person name="Bonch-Osmolovskaya E.A."/>
            <person name="Chernyh N.A."/>
        </authorList>
    </citation>
    <scope>NUCLEOTIDE SEQUENCE [LARGE SCALE GENOMIC DNA]</scope>
    <source>
        <strain evidence="10 11">3127-1</strain>
    </source>
</reference>
<dbReference type="InterPro" id="IPR001057">
    <property type="entry name" value="Glu/AcGlu_kinase"/>
</dbReference>
<comment type="subcellular location">
    <subcellularLocation>
        <location evidence="8">Cytoplasm</location>
    </subcellularLocation>
</comment>
<keyword evidence="3 8" id="KW-0641">Proline biosynthesis</keyword>
<keyword evidence="2 8" id="KW-0028">Amino-acid biosynthesis</keyword>
<evidence type="ECO:0000256" key="8">
    <source>
        <dbReference type="HAMAP-Rule" id="MF_00456"/>
    </source>
</evidence>
<dbReference type="Gene3D" id="3.40.1160.10">
    <property type="entry name" value="Acetylglutamate kinase-like"/>
    <property type="match status" value="1"/>
</dbReference>
<dbReference type="GO" id="GO:0005524">
    <property type="term" value="F:ATP binding"/>
    <property type="evidence" value="ECO:0007669"/>
    <property type="project" value="UniProtKB-KW"/>
</dbReference>
<evidence type="ECO:0000256" key="1">
    <source>
        <dbReference type="ARBA" id="ARBA00022490"/>
    </source>
</evidence>
<dbReference type="InterPro" id="IPR002478">
    <property type="entry name" value="PUA"/>
</dbReference>
<evidence type="ECO:0000313" key="11">
    <source>
        <dbReference type="Proteomes" id="UP000244792"/>
    </source>
</evidence>
<dbReference type="PIRSF" id="PIRSF000729">
    <property type="entry name" value="GK"/>
    <property type="match status" value="1"/>
</dbReference>
<dbReference type="RefSeq" id="WP_108309460.1">
    <property type="nucleotide sequence ID" value="NZ_CP020921.1"/>
</dbReference>
<dbReference type="GO" id="GO:0055129">
    <property type="term" value="P:L-proline biosynthetic process"/>
    <property type="evidence" value="ECO:0007669"/>
    <property type="project" value="UniProtKB-UniRule"/>
</dbReference>
<dbReference type="Gene3D" id="2.30.130.10">
    <property type="entry name" value="PUA domain"/>
    <property type="match status" value="1"/>
</dbReference>
<dbReference type="GO" id="GO:0004349">
    <property type="term" value="F:glutamate 5-kinase activity"/>
    <property type="evidence" value="ECO:0007669"/>
    <property type="project" value="UniProtKB-UniRule"/>
</dbReference>
<dbReference type="UniPathway" id="UPA00098">
    <property type="reaction ID" value="UER00359"/>
</dbReference>
<feature type="binding site" evidence="8">
    <location>
        <begin position="165"/>
        <end position="166"/>
    </location>
    <ligand>
        <name>ATP</name>
        <dbReference type="ChEBI" id="CHEBI:30616"/>
    </ligand>
</feature>
<evidence type="ECO:0000256" key="7">
    <source>
        <dbReference type="ARBA" id="ARBA00022840"/>
    </source>
</evidence>
<dbReference type="Pfam" id="PF01472">
    <property type="entry name" value="PUA"/>
    <property type="match status" value="1"/>
</dbReference>
<keyword evidence="1 8" id="KW-0963">Cytoplasm</keyword>
<dbReference type="CDD" id="cd21157">
    <property type="entry name" value="PUA_G5K"/>
    <property type="match status" value="1"/>
</dbReference>
<feature type="domain" description="PUA" evidence="9">
    <location>
        <begin position="270"/>
        <end position="352"/>
    </location>
</feature>
<dbReference type="SUPFAM" id="SSF53633">
    <property type="entry name" value="Carbamate kinase-like"/>
    <property type="match status" value="1"/>
</dbReference>
<evidence type="ECO:0000256" key="2">
    <source>
        <dbReference type="ARBA" id="ARBA00022605"/>
    </source>
</evidence>
<comment type="function">
    <text evidence="8">Catalyzes the transfer of a phosphate group to glutamate to form L-glutamate 5-phosphate.</text>
</comment>
<feature type="binding site" evidence="8">
    <location>
        <position position="8"/>
    </location>
    <ligand>
        <name>ATP</name>
        <dbReference type="ChEBI" id="CHEBI:30616"/>
    </ligand>
</feature>
<dbReference type="InterPro" id="IPR015947">
    <property type="entry name" value="PUA-like_sf"/>
</dbReference>
<dbReference type="InterPro" id="IPR036393">
    <property type="entry name" value="AceGlu_kinase-like_sf"/>
</dbReference>
<dbReference type="PANTHER" id="PTHR43654">
    <property type="entry name" value="GLUTAMATE 5-KINASE"/>
    <property type="match status" value="1"/>
</dbReference>
<dbReference type="AlphaFoldDB" id="A0A2R4W1T9"/>
<keyword evidence="11" id="KW-1185">Reference proteome</keyword>
<dbReference type="SUPFAM" id="SSF88697">
    <property type="entry name" value="PUA domain-like"/>
    <property type="match status" value="1"/>
</dbReference>
<evidence type="ECO:0000256" key="3">
    <source>
        <dbReference type="ARBA" id="ARBA00022650"/>
    </source>
</evidence>
<dbReference type="GO" id="GO:0003723">
    <property type="term" value="F:RNA binding"/>
    <property type="evidence" value="ECO:0007669"/>
    <property type="project" value="InterPro"/>
</dbReference>
<comment type="pathway">
    <text evidence="8">Amino-acid biosynthesis; L-proline biosynthesis; L-glutamate 5-semialdehyde from L-glutamate: step 1/2.</text>
</comment>
<dbReference type="OrthoDB" id="9804434at2"/>
<dbReference type="CDD" id="cd04242">
    <property type="entry name" value="AAK_G5K_ProB"/>
    <property type="match status" value="1"/>
</dbReference>
<organism evidence="10 11">
    <name type="scientific">Thermodesulfobium acidiphilum</name>
    <dbReference type="NCBI Taxonomy" id="1794699"/>
    <lineage>
        <taxon>Bacteria</taxon>
        <taxon>Pseudomonadati</taxon>
        <taxon>Thermodesulfobiota</taxon>
        <taxon>Thermodesulfobiia</taxon>
        <taxon>Thermodesulfobiales</taxon>
        <taxon>Thermodesulfobiaceae</taxon>
        <taxon>Thermodesulfobium</taxon>
    </lineage>
</organism>
<accession>A0A2R4W1T9</accession>
<feature type="binding site" evidence="8">
    <location>
        <position position="145"/>
    </location>
    <ligand>
        <name>substrate</name>
    </ligand>
</feature>
<dbReference type="PROSITE" id="PS50890">
    <property type="entry name" value="PUA"/>
    <property type="match status" value="1"/>
</dbReference>
<keyword evidence="4 8" id="KW-0808">Transferase</keyword>
<dbReference type="Pfam" id="PF00696">
    <property type="entry name" value="AA_kinase"/>
    <property type="match status" value="1"/>
</dbReference>
<name>A0A2R4W1T9_THEAF</name>
<sequence>MSMRIVLKIGTSSIVKQNSINEEFIDMIAEGVSLNMKKGMKFVLVSSGAIGLGKFYTNIKNPKSIPEKQAAASVGQLYLMNAYKRAFDRRDIQCAQLLFTAADLSNRERFLNIQNTFKVLLKSNIVPVVNENDTVAVEEIKIGDNDTLSALVSLLVKANILTIFTDVDGLYMNKNDPSTLIKRVKRIDSELFNIAGQANSKFGTGGMFTKLKAAQIATDAGISVHIVSNKKIKEFFNMVDRNINIGTFFEPSTKSSQKMSWLKHNSKTKGKIVIDQGAKEALFKNKSLLPSGVVDVVGNFKRADIIEITDQSGNVVAKGLTNYSSNEILRIKGSNTKNIYDILGYKFSDEIVHKDYMIII</sequence>
<dbReference type="PRINTS" id="PR00474">
    <property type="entry name" value="GLU5KINASE"/>
</dbReference>
<feature type="binding site" evidence="8">
    <location>
        <begin position="204"/>
        <end position="210"/>
    </location>
    <ligand>
        <name>ATP</name>
        <dbReference type="ChEBI" id="CHEBI:30616"/>
    </ligand>
</feature>
<dbReference type="InterPro" id="IPR005715">
    <property type="entry name" value="Glu_5kinase/COase_Synthase"/>
</dbReference>
<evidence type="ECO:0000313" key="10">
    <source>
        <dbReference type="EMBL" id="AWB10676.1"/>
    </source>
</evidence>
<dbReference type="KEGG" id="taci:TDSAC_1335"/>
<dbReference type="InterPro" id="IPR036974">
    <property type="entry name" value="PUA_sf"/>
</dbReference>
<dbReference type="FunFam" id="2.30.130.10:FF:000007">
    <property type="entry name" value="Glutamate 5-kinase"/>
    <property type="match status" value="1"/>
</dbReference>
<dbReference type="PANTHER" id="PTHR43654:SF1">
    <property type="entry name" value="ISOPENTENYL PHOSPHATE KINASE"/>
    <property type="match status" value="1"/>
</dbReference>
<feature type="binding site" evidence="8">
    <location>
        <position position="47"/>
    </location>
    <ligand>
        <name>substrate</name>
    </ligand>
</feature>
<dbReference type="PROSITE" id="PS00902">
    <property type="entry name" value="GLUTAMATE_5_KINASE"/>
    <property type="match status" value="1"/>
</dbReference>
<dbReference type="InterPro" id="IPR041739">
    <property type="entry name" value="G5K_ProB"/>
</dbReference>
<evidence type="ECO:0000259" key="9">
    <source>
        <dbReference type="SMART" id="SM00359"/>
    </source>
</evidence>
<protein>
    <recommendedName>
        <fullName evidence="8">Glutamate 5-kinase</fullName>
        <ecNumber evidence="8">2.7.2.11</ecNumber>
    </recommendedName>
    <alternativeName>
        <fullName evidence="8">Gamma-glutamyl kinase</fullName>
        <shortName evidence="8">GK</shortName>
    </alternativeName>
</protein>
<dbReference type="SMART" id="SM00359">
    <property type="entry name" value="PUA"/>
    <property type="match status" value="1"/>
</dbReference>
<comment type="catalytic activity">
    <reaction evidence="8">
        <text>L-glutamate + ATP = L-glutamyl 5-phosphate + ADP</text>
        <dbReference type="Rhea" id="RHEA:14877"/>
        <dbReference type="ChEBI" id="CHEBI:29985"/>
        <dbReference type="ChEBI" id="CHEBI:30616"/>
        <dbReference type="ChEBI" id="CHEBI:58274"/>
        <dbReference type="ChEBI" id="CHEBI:456216"/>
        <dbReference type="EC" id="2.7.2.11"/>
    </reaction>
</comment>
<proteinExistence type="inferred from homology"/>
<evidence type="ECO:0000256" key="4">
    <source>
        <dbReference type="ARBA" id="ARBA00022679"/>
    </source>
</evidence>
<gene>
    <name evidence="8" type="primary">proB</name>
    <name evidence="10" type="ORF">TDSAC_1335</name>
</gene>
<dbReference type="FunFam" id="3.40.1160.10:FF:000018">
    <property type="entry name" value="Glutamate 5-kinase"/>
    <property type="match status" value="1"/>
</dbReference>
<keyword evidence="6 8" id="KW-0418">Kinase</keyword>
<dbReference type="EC" id="2.7.2.11" evidence="8"/>
<dbReference type="EMBL" id="CP020921">
    <property type="protein sequence ID" value="AWB10676.1"/>
    <property type="molecule type" value="Genomic_DNA"/>
</dbReference>
<evidence type="ECO:0000256" key="6">
    <source>
        <dbReference type="ARBA" id="ARBA00022777"/>
    </source>
</evidence>
<dbReference type="NCBIfam" id="TIGR01027">
    <property type="entry name" value="proB"/>
    <property type="match status" value="1"/>
</dbReference>
<dbReference type="InterPro" id="IPR019797">
    <property type="entry name" value="Glutamate_5-kinase_CS"/>
</dbReference>
<dbReference type="GO" id="GO:0005829">
    <property type="term" value="C:cytosol"/>
    <property type="evidence" value="ECO:0007669"/>
    <property type="project" value="TreeGrafter"/>
</dbReference>
<feature type="binding site" evidence="8">
    <location>
        <position position="133"/>
    </location>
    <ligand>
        <name>substrate</name>
    </ligand>
</feature>
<keyword evidence="5 8" id="KW-0547">Nucleotide-binding</keyword>
<comment type="similarity">
    <text evidence="8">Belongs to the glutamate 5-kinase family.</text>
</comment>
<dbReference type="InterPro" id="IPR001048">
    <property type="entry name" value="Asp/Glu/Uridylate_kinase"/>
</dbReference>
<dbReference type="HAMAP" id="MF_00456">
    <property type="entry name" value="ProB"/>
    <property type="match status" value="1"/>
</dbReference>
<keyword evidence="7 8" id="KW-0067">ATP-binding</keyword>